<dbReference type="Gene3D" id="2.60.40.10">
    <property type="entry name" value="Immunoglobulins"/>
    <property type="match status" value="1"/>
</dbReference>
<dbReference type="GO" id="GO:0016787">
    <property type="term" value="F:hydrolase activity"/>
    <property type="evidence" value="ECO:0007669"/>
    <property type="project" value="UniProtKB-KW"/>
</dbReference>
<comment type="caution">
    <text evidence="9">The sequence shown here is derived from an EMBL/GenBank/DDBJ whole genome shotgun (WGS) entry which is preliminary data.</text>
</comment>
<feature type="transmembrane region" description="Helical" evidence="7">
    <location>
        <begin position="610"/>
        <end position="632"/>
    </location>
</feature>
<feature type="transmembrane region" description="Helical" evidence="7">
    <location>
        <begin position="644"/>
        <end position="666"/>
    </location>
</feature>
<dbReference type="SUPFAM" id="SSF52833">
    <property type="entry name" value="Thioredoxin-like"/>
    <property type="match status" value="1"/>
</dbReference>
<dbReference type="AlphaFoldDB" id="A0A2M7SFQ1"/>
<feature type="domain" description="HYDIN/VesB/CFA65-like Ig-like" evidence="8">
    <location>
        <begin position="174"/>
        <end position="262"/>
    </location>
</feature>
<feature type="transmembrane region" description="Helical" evidence="7">
    <location>
        <begin position="435"/>
        <end position="464"/>
    </location>
</feature>
<dbReference type="Gene3D" id="3.60.21.10">
    <property type="match status" value="1"/>
</dbReference>
<keyword evidence="4" id="KW-0969">Cilium</keyword>
<proteinExistence type="inferred from homology"/>
<evidence type="ECO:0000256" key="3">
    <source>
        <dbReference type="ARBA" id="ARBA00022490"/>
    </source>
</evidence>
<feature type="non-terminal residue" evidence="9">
    <location>
        <position position="1"/>
    </location>
</feature>
<keyword evidence="7" id="KW-0812">Transmembrane</keyword>
<accession>A0A2M7SFQ1</accession>
<keyword evidence="3" id="KW-0963">Cytoplasm</keyword>
<keyword evidence="7" id="KW-0472">Membrane</keyword>
<dbReference type="GO" id="GO:0009166">
    <property type="term" value="P:nucleotide catabolic process"/>
    <property type="evidence" value="ECO:0007669"/>
    <property type="project" value="InterPro"/>
</dbReference>
<dbReference type="InterPro" id="IPR029052">
    <property type="entry name" value="Metallo-depent_PP-like"/>
</dbReference>
<protein>
    <recommendedName>
        <fullName evidence="8">HYDIN/VesB/CFA65-like Ig-like domain-containing protein</fullName>
    </recommendedName>
</protein>
<evidence type="ECO:0000256" key="5">
    <source>
        <dbReference type="ARBA" id="ARBA00023273"/>
    </source>
</evidence>
<keyword evidence="7" id="KW-1133">Transmembrane helix</keyword>
<evidence type="ECO:0000256" key="2">
    <source>
        <dbReference type="ARBA" id="ARBA00004496"/>
    </source>
</evidence>
<comment type="subcellular location">
    <subcellularLocation>
        <location evidence="1">Cell projection</location>
        <location evidence="1">Cilium</location>
    </subcellularLocation>
    <subcellularLocation>
        <location evidence="2">Cytoplasm</location>
    </subcellularLocation>
</comment>
<evidence type="ECO:0000256" key="4">
    <source>
        <dbReference type="ARBA" id="ARBA00023069"/>
    </source>
</evidence>
<name>A0A2M7SFQ1_9BACT</name>
<reference evidence="10" key="1">
    <citation type="submission" date="2017-09" db="EMBL/GenBank/DDBJ databases">
        <title>Depth-based differentiation of microbial function through sediment-hosted aquifers and enrichment of novel symbionts in the deep terrestrial subsurface.</title>
        <authorList>
            <person name="Probst A.J."/>
            <person name="Ladd B."/>
            <person name="Jarett J.K."/>
            <person name="Geller-Mcgrath D.E."/>
            <person name="Sieber C.M.K."/>
            <person name="Emerson J.B."/>
            <person name="Anantharaman K."/>
            <person name="Thomas B.C."/>
            <person name="Malmstrom R."/>
            <person name="Stieglmeier M."/>
            <person name="Klingl A."/>
            <person name="Woyke T."/>
            <person name="Ryan C.M."/>
            <person name="Banfield J.F."/>
        </authorList>
    </citation>
    <scope>NUCLEOTIDE SEQUENCE [LARGE SCALE GENOMIC DNA]</scope>
</reference>
<dbReference type="InterPro" id="IPR053879">
    <property type="entry name" value="HYDIN_VesB_CFA65-like_Ig"/>
</dbReference>
<evidence type="ECO:0000256" key="1">
    <source>
        <dbReference type="ARBA" id="ARBA00004138"/>
    </source>
</evidence>
<keyword evidence="5" id="KW-0966">Cell projection</keyword>
<evidence type="ECO:0000313" key="9">
    <source>
        <dbReference type="EMBL" id="PIZ18113.1"/>
    </source>
</evidence>
<dbReference type="PANTHER" id="PTHR11575">
    <property type="entry name" value="5'-NUCLEOTIDASE-RELATED"/>
    <property type="match status" value="1"/>
</dbReference>
<dbReference type="SUPFAM" id="SSF56300">
    <property type="entry name" value="Metallo-dependent phosphatases"/>
    <property type="match status" value="1"/>
</dbReference>
<dbReference type="Proteomes" id="UP000229307">
    <property type="component" value="Unassembled WGS sequence"/>
</dbReference>
<feature type="transmembrane region" description="Helical" evidence="7">
    <location>
        <begin position="471"/>
        <end position="489"/>
    </location>
</feature>
<gene>
    <name evidence="9" type="ORF">COY52_01210</name>
</gene>
<keyword evidence="6" id="KW-0547">Nucleotide-binding</keyword>
<dbReference type="Pfam" id="PF22544">
    <property type="entry name" value="HYDIN_VesB_CFA65-like_Ig"/>
    <property type="match status" value="1"/>
</dbReference>
<dbReference type="InterPro" id="IPR013783">
    <property type="entry name" value="Ig-like_fold"/>
</dbReference>
<dbReference type="PRINTS" id="PR01607">
    <property type="entry name" value="APYRASEFAMLY"/>
</dbReference>
<keyword evidence="6" id="KW-0378">Hydrolase</keyword>
<evidence type="ECO:0000259" key="8">
    <source>
        <dbReference type="Pfam" id="PF22544"/>
    </source>
</evidence>
<sequence>LDPAAVLKKIIADTKGKADIVVVLSHLGDEGDEKLAKEVEGIDIIVGGHTQTLMEKPLKSGNAVIVQAGKNGEYAGRITLTRDKIATKANLVQFPGQSTYKLYIQKKDYILKVSDYKLTLLNDKVSDDTQTAALVAEYDVLQEAKRLAATAAPETAALKVVPETKLGRAIPFIMVPDELDWGEIEKGRTVESEIPVRNIGSDTLVLRKIRASCECISALPASDSIQPLGESGIKLFFFSEEVLGETFIYNLYIETNDPTQQVSSILITGRVKRPVIEEKIQVKSQKVKGKSQKFVTPNKQQKGALQVMYFYSPGCRQCEEIRGGLLPGIRVKYGGAVEIKEFDISKKENYEMLVGLEEKYGIKKSVPMEAYVGGRCLLGSIEIKKKLEKLIEEELAAIKAKKTQPLKKTLSETFQAAGANTESVIARRFRSFGPFAVIAAGLIDGINPCAFATIIFFISFLTYAGRSKRDILLNGIFFAAGVFAAYYMLGVGLFKVLQSISAFKVVSSAIFYAIFAVAVFLGCMSLYDAYIYKKTGDSSRIALQLPRAVKESIHFWIRKNINAPLIIAGAFFTGLLVSLLEAVCTGQIYIPTIAFMTKDPALAAQAYFYLFLYNLMFIIPLIIVFLLAYFGVGSKKFAEFSQKNIIPVKIITAIFFFSLAALLLILK</sequence>
<dbReference type="InterPro" id="IPR036249">
    <property type="entry name" value="Thioredoxin-like_sf"/>
</dbReference>
<dbReference type="PANTHER" id="PTHR11575:SF24">
    <property type="entry name" value="5'-NUCLEOTIDASE"/>
    <property type="match status" value="1"/>
</dbReference>
<dbReference type="GO" id="GO:0005737">
    <property type="term" value="C:cytoplasm"/>
    <property type="evidence" value="ECO:0007669"/>
    <property type="project" value="UniProtKB-SubCell"/>
</dbReference>
<evidence type="ECO:0000256" key="7">
    <source>
        <dbReference type="SAM" id="Phobius"/>
    </source>
</evidence>
<dbReference type="GO" id="GO:0000166">
    <property type="term" value="F:nucleotide binding"/>
    <property type="evidence" value="ECO:0007669"/>
    <property type="project" value="UniProtKB-KW"/>
</dbReference>
<organism evidence="9 10">
    <name type="scientific">Candidatus Desantisbacteria bacterium CG_4_10_14_0_8_um_filter_48_22</name>
    <dbReference type="NCBI Taxonomy" id="1974543"/>
    <lineage>
        <taxon>Bacteria</taxon>
        <taxon>Candidatus Desantisiibacteriota</taxon>
    </lineage>
</organism>
<dbReference type="EMBL" id="PFMR01000036">
    <property type="protein sequence ID" value="PIZ18113.1"/>
    <property type="molecule type" value="Genomic_DNA"/>
</dbReference>
<feature type="transmembrane region" description="Helical" evidence="7">
    <location>
        <begin position="565"/>
        <end position="590"/>
    </location>
</feature>
<evidence type="ECO:0000313" key="10">
    <source>
        <dbReference type="Proteomes" id="UP000229307"/>
    </source>
</evidence>
<evidence type="ECO:0000256" key="6">
    <source>
        <dbReference type="RuleBase" id="RU362119"/>
    </source>
</evidence>
<comment type="similarity">
    <text evidence="6">Belongs to the 5'-nucleotidase family.</text>
</comment>
<dbReference type="InterPro" id="IPR006179">
    <property type="entry name" value="5_nucleotidase/apyrase"/>
</dbReference>
<feature type="transmembrane region" description="Helical" evidence="7">
    <location>
        <begin position="509"/>
        <end position="530"/>
    </location>
</feature>
<dbReference type="PROSITE" id="PS51354">
    <property type="entry name" value="GLUTAREDOXIN_2"/>
    <property type="match status" value="1"/>
</dbReference>